<dbReference type="OrthoDB" id="5298153at2"/>
<organism evidence="2 3">
    <name type="scientific">Alysiella filiformis DSM 16848</name>
    <dbReference type="NCBI Taxonomy" id="1120981"/>
    <lineage>
        <taxon>Bacteria</taxon>
        <taxon>Pseudomonadati</taxon>
        <taxon>Pseudomonadota</taxon>
        <taxon>Betaproteobacteria</taxon>
        <taxon>Neisseriales</taxon>
        <taxon>Neisseriaceae</taxon>
        <taxon>Alysiella</taxon>
    </lineage>
</organism>
<feature type="signal peptide" evidence="1">
    <location>
        <begin position="1"/>
        <end position="22"/>
    </location>
</feature>
<evidence type="ECO:0000313" key="2">
    <source>
        <dbReference type="EMBL" id="SOD69974.1"/>
    </source>
</evidence>
<sequence>MKSFLKNIIMLWLLLFSFQAAADGINATRHEGRVLSNGKLAISSRFKTELPEQLKEALLKGVPLDFALTYQLERPTLTSYRVKLNQWVSNNEHTVNYRLSFHPLTNKYRVSVGTFSSEYNNLDIALRAVGAIVNWRVLHEGALSNTDTQDIRAQVRLNLSTSKLPKPFQLNALTASHWDLDSGWINLNINP</sequence>
<reference evidence="2 3" key="1">
    <citation type="submission" date="2017-09" db="EMBL/GenBank/DDBJ databases">
        <authorList>
            <person name="Ehlers B."/>
            <person name="Leendertz F.H."/>
        </authorList>
    </citation>
    <scope>NUCLEOTIDE SEQUENCE [LARGE SCALE GENOMIC DNA]</scope>
    <source>
        <strain evidence="2 3">DSM 16848</strain>
    </source>
</reference>
<dbReference type="EMBL" id="OCNF01000020">
    <property type="protein sequence ID" value="SOD69974.1"/>
    <property type="molecule type" value="Genomic_DNA"/>
</dbReference>
<evidence type="ECO:0000313" key="3">
    <source>
        <dbReference type="Proteomes" id="UP000219669"/>
    </source>
</evidence>
<keyword evidence="3" id="KW-1185">Reference proteome</keyword>
<dbReference type="Pfam" id="PF14334">
    <property type="entry name" value="DUF4390"/>
    <property type="match status" value="1"/>
</dbReference>
<keyword evidence="1" id="KW-0732">Signal</keyword>
<gene>
    <name evidence="2" type="ORF">SAMN02746062_01916</name>
</gene>
<evidence type="ECO:0008006" key="4">
    <source>
        <dbReference type="Google" id="ProtNLM"/>
    </source>
</evidence>
<dbReference type="AlphaFoldDB" id="A0A286EGN8"/>
<dbReference type="RefSeq" id="WP_097114884.1">
    <property type="nucleotide sequence ID" value="NZ_CP083931.1"/>
</dbReference>
<protein>
    <recommendedName>
        <fullName evidence="4">DUF4390 domain-containing protein</fullName>
    </recommendedName>
</protein>
<proteinExistence type="predicted"/>
<feature type="chain" id="PRO_5013058197" description="DUF4390 domain-containing protein" evidence="1">
    <location>
        <begin position="23"/>
        <end position="191"/>
    </location>
</feature>
<accession>A0A286EGN8</accession>
<evidence type="ECO:0000256" key="1">
    <source>
        <dbReference type="SAM" id="SignalP"/>
    </source>
</evidence>
<dbReference type="InterPro" id="IPR025500">
    <property type="entry name" value="DUF4390"/>
</dbReference>
<name>A0A286EGN8_9NEIS</name>
<dbReference type="Proteomes" id="UP000219669">
    <property type="component" value="Unassembled WGS sequence"/>
</dbReference>